<keyword evidence="1" id="KW-1133">Transmembrane helix</keyword>
<dbReference type="PANTHER" id="PTHR13800">
    <property type="entry name" value="TRANSIENT RECEPTOR POTENTIAL CATION CHANNEL, SUBFAMILY M, MEMBER 6"/>
    <property type="match status" value="1"/>
</dbReference>
<dbReference type="PANTHER" id="PTHR13800:SF43">
    <property type="entry name" value="ION_TRANS DOMAIN-CONTAINING PROTEIN"/>
    <property type="match status" value="1"/>
</dbReference>
<feature type="transmembrane region" description="Helical" evidence="1">
    <location>
        <begin position="605"/>
        <end position="625"/>
    </location>
</feature>
<feature type="transmembrane region" description="Helical" evidence="1">
    <location>
        <begin position="239"/>
        <end position="256"/>
    </location>
</feature>
<feature type="transmembrane region" description="Helical" evidence="1">
    <location>
        <begin position="417"/>
        <end position="440"/>
    </location>
</feature>
<sequence length="737" mass="86998">MNLDVPSGRRKTIKFRTRNFSIEDERYWIQPSRCTSVDMSSREIINKLNEMEQEEKLFITYDVIEINPKFATVGGSIFEFINNSMRPVLKCHLSQVKDTNMLHLIAASFFKRSDLHEIWAKCEYPIFAGLLVVYVSNKMRKLFLEQHEPVIAEAFEKIQDTFDDECTALLDQCFHNSERDTRAVLDTNYHLFIHTDGCPSTAEDMEVMALAAAAKAKNFLSHPACQREIDFRWQPGFKLGQMAFCLFFFFPPLFFLRGRQRIKKREIKTMMVKMDMAGEMTSITYSNFMIRVYNFYTSPNAKYVIHTLFRLIYVIFYAYVLMTMTRKTMVMNELDEFLDEMAIIVWQCAYLTEMAVLVYQRVCFNSEMYSEVYTNQFFQGFYNWAERNTADLYRNYLVAMTMIAWSLAVIAPPTWPIRAFAIISADLFFYFSFVFATLRLMKIANVDAFFGSIVLMIKKMIPIMVKFMFVFMVFWFTYAVCHISLAGHLKSTPNITDVVWPWLLFSSGAFEIFGEADEEDKLGTVSKCSSAPLNWDVITDSSVQCWFKTSMIPVFLFCYMLVSSVLLVNLVTALLSKKYEDIDKVSHIYWKYKLYSRLIEYEEKLWIPAPLSLVFYILKFIFYFLSKIPFIGAIFECFMKVLRCFEGTNYARDRRKNRRYEAVMNGLIKNSDRWTGPTEEEKNAVQSVRDQMKIMEQDRKRKRYETDLLRHRFEEIMSEIEHTNRFKRIRSQTFNNA</sequence>
<dbReference type="GO" id="GO:0005886">
    <property type="term" value="C:plasma membrane"/>
    <property type="evidence" value="ECO:0007669"/>
    <property type="project" value="TreeGrafter"/>
</dbReference>
<organism evidence="3">
    <name type="scientific">Caenorhabditis remanei</name>
    <name type="common">Caenorhabditis vulgaris</name>
    <dbReference type="NCBI Taxonomy" id="31234"/>
    <lineage>
        <taxon>Eukaryota</taxon>
        <taxon>Metazoa</taxon>
        <taxon>Ecdysozoa</taxon>
        <taxon>Nematoda</taxon>
        <taxon>Chromadorea</taxon>
        <taxon>Rhabditida</taxon>
        <taxon>Rhabditina</taxon>
        <taxon>Rhabditomorpha</taxon>
        <taxon>Rhabditoidea</taxon>
        <taxon>Rhabditidae</taxon>
        <taxon>Peloderinae</taxon>
        <taxon>Caenorhabditis</taxon>
    </lineage>
</organism>
<feature type="transmembrane region" description="Helical" evidence="1">
    <location>
        <begin position="277"/>
        <end position="297"/>
    </location>
</feature>
<dbReference type="GO" id="GO:0030001">
    <property type="term" value="P:metal ion transport"/>
    <property type="evidence" value="ECO:0007669"/>
    <property type="project" value="TreeGrafter"/>
</dbReference>
<dbReference type="HOGENOM" id="CLU_385538_0_0_1"/>
<keyword evidence="1" id="KW-0812">Transmembrane</keyword>
<protein>
    <recommendedName>
        <fullName evidence="4">Ion transport domain-containing protein</fullName>
    </recommendedName>
</protein>
<feature type="transmembrane region" description="Helical" evidence="1">
    <location>
        <begin position="551"/>
        <end position="575"/>
    </location>
</feature>
<gene>
    <name evidence="2" type="ORF">CRE_11096</name>
</gene>
<feature type="transmembrane region" description="Helical" evidence="1">
    <location>
        <begin position="461"/>
        <end position="485"/>
    </location>
</feature>
<feature type="transmembrane region" description="Helical" evidence="1">
    <location>
        <begin position="392"/>
        <end position="411"/>
    </location>
</feature>
<accession>E3M5I7</accession>
<keyword evidence="1" id="KW-0472">Membrane</keyword>
<keyword evidence="3" id="KW-1185">Reference proteome</keyword>
<dbReference type="Proteomes" id="UP000008281">
    <property type="component" value="Unassembled WGS sequence"/>
</dbReference>
<feature type="transmembrane region" description="Helical" evidence="1">
    <location>
        <begin position="303"/>
        <end position="322"/>
    </location>
</feature>
<name>E3M5I7_CAERE</name>
<evidence type="ECO:0000313" key="3">
    <source>
        <dbReference type="Proteomes" id="UP000008281"/>
    </source>
</evidence>
<evidence type="ECO:0000256" key="1">
    <source>
        <dbReference type="SAM" id="Phobius"/>
    </source>
</evidence>
<dbReference type="OrthoDB" id="5796027at2759"/>
<evidence type="ECO:0008006" key="4">
    <source>
        <dbReference type="Google" id="ProtNLM"/>
    </source>
</evidence>
<proteinExistence type="predicted"/>
<dbReference type="InParanoid" id="E3M5I7"/>
<dbReference type="EMBL" id="DS268425">
    <property type="protein sequence ID" value="EFO92123.1"/>
    <property type="molecule type" value="Genomic_DNA"/>
</dbReference>
<dbReference type="AlphaFoldDB" id="E3M5I7"/>
<dbReference type="InterPro" id="IPR050927">
    <property type="entry name" value="TRPM"/>
</dbReference>
<dbReference type="GO" id="GO:0005261">
    <property type="term" value="F:monoatomic cation channel activity"/>
    <property type="evidence" value="ECO:0007669"/>
    <property type="project" value="TreeGrafter"/>
</dbReference>
<dbReference type="eggNOG" id="ENOG502TG89">
    <property type="taxonomic scope" value="Eukaryota"/>
</dbReference>
<evidence type="ECO:0000313" key="2">
    <source>
        <dbReference type="EMBL" id="EFO92123.1"/>
    </source>
</evidence>
<reference evidence="2" key="1">
    <citation type="submission" date="2007-07" db="EMBL/GenBank/DDBJ databases">
        <title>PCAP assembly of the Caenorhabditis remanei genome.</title>
        <authorList>
            <consortium name="The Caenorhabditis remanei Sequencing Consortium"/>
            <person name="Wilson R.K."/>
        </authorList>
    </citation>
    <scope>NUCLEOTIDE SEQUENCE [LARGE SCALE GENOMIC DNA]</scope>
    <source>
        <strain evidence="2">PB4641</strain>
    </source>
</reference>
<dbReference type="FunCoup" id="E3M5I7">
    <property type="interactions" value="20"/>
</dbReference>
<dbReference type="OMA" id="EMTSITY"/>